<dbReference type="Proteomes" id="UP000829685">
    <property type="component" value="Unassembled WGS sequence"/>
</dbReference>
<evidence type="ECO:0000256" key="5">
    <source>
        <dbReference type="ARBA" id="ARBA00022840"/>
    </source>
</evidence>
<dbReference type="Gene3D" id="3.30.200.20">
    <property type="entry name" value="Phosphorylase Kinase, domain 1"/>
    <property type="match status" value="1"/>
</dbReference>
<dbReference type="PROSITE" id="PS51285">
    <property type="entry name" value="AGC_KINASE_CTER"/>
    <property type="match status" value="1"/>
</dbReference>
<dbReference type="SMART" id="SM00133">
    <property type="entry name" value="S_TK_X"/>
    <property type="match status" value="1"/>
</dbReference>
<evidence type="ECO:0000256" key="1">
    <source>
        <dbReference type="ARBA" id="ARBA00022527"/>
    </source>
</evidence>
<keyword evidence="3" id="KW-0547">Nucleotide-binding</keyword>
<dbReference type="GO" id="GO:0005524">
    <property type="term" value="F:ATP binding"/>
    <property type="evidence" value="ECO:0007669"/>
    <property type="project" value="UniProtKB-KW"/>
</dbReference>
<dbReference type="AlphaFoldDB" id="A0A9P9WNT1"/>
<evidence type="ECO:0000256" key="3">
    <source>
        <dbReference type="ARBA" id="ARBA00022741"/>
    </source>
</evidence>
<name>A0A9P9WNT1_9PEZI</name>
<keyword evidence="4" id="KW-0418">Kinase</keyword>
<protein>
    <recommendedName>
        <fullName evidence="7">AGC-kinase C-terminal domain-containing protein</fullName>
    </recommendedName>
</protein>
<keyword evidence="9" id="KW-1185">Reference proteome</keyword>
<accession>A0A9P9WNT1</accession>
<organism evidence="8 9">
    <name type="scientific">Neoarthrinium moseri</name>
    <dbReference type="NCBI Taxonomy" id="1658444"/>
    <lineage>
        <taxon>Eukaryota</taxon>
        <taxon>Fungi</taxon>
        <taxon>Dikarya</taxon>
        <taxon>Ascomycota</taxon>
        <taxon>Pezizomycotina</taxon>
        <taxon>Sordariomycetes</taxon>
        <taxon>Xylariomycetidae</taxon>
        <taxon>Amphisphaeriales</taxon>
        <taxon>Apiosporaceae</taxon>
        <taxon>Neoarthrinium</taxon>
    </lineage>
</organism>
<evidence type="ECO:0000259" key="7">
    <source>
        <dbReference type="PROSITE" id="PS51285"/>
    </source>
</evidence>
<evidence type="ECO:0000256" key="4">
    <source>
        <dbReference type="ARBA" id="ARBA00022777"/>
    </source>
</evidence>
<feature type="compositionally biased region" description="Low complexity" evidence="6">
    <location>
        <begin position="10"/>
        <end position="20"/>
    </location>
</feature>
<feature type="domain" description="AGC-kinase C-terminal" evidence="7">
    <location>
        <begin position="51"/>
        <end position="99"/>
    </location>
</feature>
<dbReference type="Gene3D" id="1.10.510.10">
    <property type="entry name" value="Transferase(Phosphotransferase) domain 1"/>
    <property type="match status" value="1"/>
</dbReference>
<evidence type="ECO:0000313" key="8">
    <source>
        <dbReference type="EMBL" id="KAI1872533.1"/>
    </source>
</evidence>
<dbReference type="GO" id="GO:0004674">
    <property type="term" value="F:protein serine/threonine kinase activity"/>
    <property type="evidence" value="ECO:0007669"/>
    <property type="project" value="UniProtKB-KW"/>
</dbReference>
<reference evidence="8" key="1">
    <citation type="submission" date="2021-03" db="EMBL/GenBank/DDBJ databases">
        <title>Revisited historic fungal species revealed as producer of novel bioactive compounds through whole genome sequencing and comparative genomics.</title>
        <authorList>
            <person name="Vignolle G.A."/>
            <person name="Hochenegger N."/>
            <person name="Mach R.L."/>
            <person name="Mach-Aigner A.R."/>
            <person name="Javad Rahimi M."/>
            <person name="Salim K.A."/>
            <person name="Chan C.M."/>
            <person name="Lim L.B.L."/>
            <person name="Cai F."/>
            <person name="Druzhinina I.S."/>
            <person name="U'Ren J.M."/>
            <person name="Derntl C."/>
        </authorList>
    </citation>
    <scope>NUCLEOTIDE SEQUENCE</scope>
    <source>
        <strain evidence="8">TUCIM 5799</strain>
    </source>
</reference>
<keyword evidence="2" id="KW-0808">Transferase</keyword>
<proteinExistence type="predicted"/>
<evidence type="ECO:0000313" key="9">
    <source>
        <dbReference type="Proteomes" id="UP000829685"/>
    </source>
</evidence>
<evidence type="ECO:0000256" key="2">
    <source>
        <dbReference type="ARBA" id="ARBA00022679"/>
    </source>
</evidence>
<keyword evidence="1" id="KW-0723">Serine/threonine-protein kinase</keyword>
<feature type="region of interest" description="Disordered" evidence="6">
    <location>
        <begin position="1"/>
        <end position="36"/>
    </location>
</feature>
<comment type="caution">
    <text evidence="8">The sequence shown here is derived from an EMBL/GenBank/DDBJ whole genome shotgun (WGS) entry which is preliminary data.</text>
</comment>
<gene>
    <name evidence="8" type="ORF">JX265_005413</name>
</gene>
<keyword evidence="5" id="KW-0067">ATP-binding</keyword>
<dbReference type="EMBL" id="JAFIMR010000011">
    <property type="protein sequence ID" value="KAI1872533.1"/>
    <property type="molecule type" value="Genomic_DNA"/>
</dbReference>
<sequence>MKDQSPPPQQQSSLASSRSPTTTVKRGPQDWMGRSVYPHDAEDLKAHKWFRDIPWDRLQLIPPPFVPQISSLEDTHYFDEEEPISDWSESQPDTDSETDTPPETATPPLPDTMALDVNPLNMLPNAVPILMPAPVPDLRRSPRKVAEIQAALAQFPKTQRTALAQYVATPFDSVKLKRIDREIAHVVCPNDTTQAERLRDFVRCYGKRERKRPRDRVLRDRQARGVALEIRKRSAFLGYTWKRMKVQDHEGGAGGPGMLSALAARNGFNVDAKGVTAGDSADIAAHRAWYGRGVL</sequence>
<evidence type="ECO:0000256" key="6">
    <source>
        <dbReference type="SAM" id="MobiDB-lite"/>
    </source>
</evidence>
<feature type="region of interest" description="Disordered" evidence="6">
    <location>
        <begin position="81"/>
        <end position="111"/>
    </location>
</feature>
<dbReference type="InterPro" id="IPR000961">
    <property type="entry name" value="AGC-kinase_C"/>
</dbReference>